<evidence type="ECO:0000256" key="1">
    <source>
        <dbReference type="SAM" id="Coils"/>
    </source>
</evidence>
<evidence type="ECO:0000313" key="6">
    <source>
        <dbReference type="Proteomes" id="UP000501069"/>
    </source>
</evidence>
<sequence>MIKETEKISVLNYNENRVSVIVAPDKSYSFDPSVDGVIPCVIPMTLDEIRYANNTGAFKNGMLFFDPNREEDVYESLNIVNWKDILKNKDIENIIINPTYDGLTKLISIKDSAMFERIRTVYQKIKNEGTNDISVRVEQIIKTRYKELLNRQVNTSIVLTKKDVPEKVSSDEVDMLKEQNRSMHEQLEKMQKMMEQMMTNQKTELPITEEAKKMPGRPKKTQ</sequence>
<dbReference type="Proteomes" id="UP000501069">
    <property type="component" value="Chromosome"/>
</dbReference>
<evidence type="ECO:0000313" key="4">
    <source>
        <dbReference type="EMBL" id="QIX93889.1"/>
    </source>
</evidence>
<evidence type="ECO:0000313" key="3">
    <source>
        <dbReference type="EMBL" id="GEA37629.1"/>
    </source>
</evidence>
<dbReference type="EMBL" id="BJLB01000001">
    <property type="protein sequence ID" value="GEA37629.1"/>
    <property type="molecule type" value="Genomic_DNA"/>
</dbReference>
<dbReference type="Proteomes" id="UP000315200">
    <property type="component" value="Unassembled WGS sequence"/>
</dbReference>
<dbReference type="EMBL" id="CP050964">
    <property type="protein sequence ID" value="QIX93889.1"/>
    <property type="molecule type" value="Genomic_DNA"/>
</dbReference>
<feature type="region of interest" description="Disordered" evidence="2">
    <location>
        <begin position="202"/>
        <end position="222"/>
    </location>
</feature>
<gene>
    <name evidence="3" type="ORF">Ccl03g_33420</name>
    <name evidence="4" type="ORF">FOC47_27105</name>
</gene>
<dbReference type="AlphaFoldDB" id="A0A829VZD6"/>
<protein>
    <submittedName>
        <fullName evidence="3">Uncharacterized protein</fullName>
    </submittedName>
</protein>
<evidence type="ECO:0000313" key="5">
    <source>
        <dbReference type="Proteomes" id="UP000315200"/>
    </source>
</evidence>
<dbReference type="RefSeq" id="WP_002588832.1">
    <property type="nucleotide sequence ID" value="NZ_BJLB01000001.1"/>
</dbReference>
<proteinExistence type="predicted"/>
<organism evidence="3 5">
    <name type="scientific">Enterocloster clostridioformis</name>
    <dbReference type="NCBI Taxonomy" id="1531"/>
    <lineage>
        <taxon>Bacteria</taxon>
        <taxon>Bacillati</taxon>
        <taxon>Bacillota</taxon>
        <taxon>Clostridia</taxon>
        <taxon>Lachnospirales</taxon>
        <taxon>Lachnospiraceae</taxon>
        <taxon>Enterocloster</taxon>
    </lineage>
</organism>
<keyword evidence="1" id="KW-0175">Coiled coil</keyword>
<reference evidence="4 6" key="2">
    <citation type="submission" date="2019-11" db="EMBL/GenBank/DDBJ databases">
        <title>FDA dAtabase for Regulatory Grade micrObial Sequences (FDA-ARGOS): Supporting development and validation of Infectious Disease Dx tests.</title>
        <authorList>
            <person name="Turner S."/>
            <person name="Byrd R."/>
            <person name="Tallon L."/>
            <person name="Sadzewicz L."/>
            <person name="Vavikolanu K."/>
            <person name="Mehta A."/>
            <person name="Aluvathingal J."/>
            <person name="Nadendla S."/>
            <person name="Myers T."/>
            <person name="Yan Y."/>
            <person name="Sichtig H."/>
        </authorList>
    </citation>
    <scope>NUCLEOTIDE SEQUENCE [LARGE SCALE GENOMIC DNA]</scope>
    <source>
        <strain evidence="4 6">FDAARGOS_739</strain>
    </source>
</reference>
<feature type="coiled-coil region" evidence="1">
    <location>
        <begin position="173"/>
        <end position="200"/>
    </location>
</feature>
<dbReference type="GeneID" id="57964875"/>
<name>A0A829VZD6_9FIRM</name>
<accession>A0A829VZD6</accession>
<reference evidence="3 5" key="1">
    <citation type="submission" date="2019-06" db="EMBL/GenBank/DDBJ databases">
        <title>Draft genome sequence of [Clostridium] clostridioforme NBRC 113352.</title>
        <authorList>
            <person name="Miura T."/>
            <person name="Furukawa M."/>
            <person name="Shimamura M."/>
            <person name="Ohyama Y."/>
            <person name="Yamazoe A."/>
            <person name="Kawasaki H."/>
        </authorList>
    </citation>
    <scope>NUCLEOTIDE SEQUENCE [LARGE SCALE GENOMIC DNA]</scope>
    <source>
        <strain evidence="3 5">NBRC 113352</strain>
    </source>
</reference>
<evidence type="ECO:0000256" key="2">
    <source>
        <dbReference type="SAM" id="MobiDB-lite"/>
    </source>
</evidence>